<evidence type="ECO:0000313" key="3">
    <source>
        <dbReference type="Proteomes" id="UP000823388"/>
    </source>
</evidence>
<dbReference type="AlphaFoldDB" id="A0A8T0U918"/>
<evidence type="ECO:0000256" key="1">
    <source>
        <dbReference type="SAM" id="MobiDB-lite"/>
    </source>
</evidence>
<comment type="caution">
    <text evidence="2">The sequence shown here is derived from an EMBL/GenBank/DDBJ whole genome shotgun (WGS) entry which is preliminary data.</text>
</comment>
<proteinExistence type="predicted"/>
<gene>
    <name evidence="2" type="ORF">PVAP13_3NG211871</name>
</gene>
<reference evidence="2" key="1">
    <citation type="submission" date="2020-05" db="EMBL/GenBank/DDBJ databases">
        <title>WGS assembly of Panicum virgatum.</title>
        <authorList>
            <person name="Lovell J.T."/>
            <person name="Jenkins J."/>
            <person name="Shu S."/>
            <person name="Juenger T.E."/>
            <person name="Schmutz J."/>
        </authorList>
    </citation>
    <scope>NUCLEOTIDE SEQUENCE</scope>
    <source>
        <strain evidence="2">AP13</strain>
    </source>
</reference>
<keyword evidence="3" id="KW-1185">Reference proteome</keyword>
<feature type="compositionally biased region" description="Pro residues" evidence="1">
    <location>
        <begin position="16"/>
        <end position="30"/>
    </location>
</feature>
<evidence type="ECO:0000313" key="2">
    <source>
        <dbReference type="EMBL" id="KAG2620611.1"/>
    </source>
</evidence>
<sequence>MVPIPLRPTHTRDTPLPFPYPSSVDPPPGRQGPGPSTPALQQVAAPTTIPFARPRRGVTTAPRLRRRGCRRGGPHYRPPRGAPRLIYGLLGSGDRKRRSLACCRWIAIEAASRLCLAFEAQKLLL</sequence>
<protein>
    <submittedName>
        <fullName evidence="2">Uncharacterized protein</fullName>
    </submittedName>
</protein>
<name>A0A8T0U918_PANVG</name>
<dbReference type="EMBL" id="CM029042">
    <property type="protein sequence ID" value="KAG2620611.1"/>
    <property type="molecule type" value="Genomic_DNA"/>
</dbReference>
<feature type="compositionally biased region" description="Basic residues" evidence="1">
    <location>
        <begin position="63"/>
        <end position="78"/>
    </location>
</feature>
<accession>A0A8T0U918</accession>
<organism evidence="2 3">
    <name type="scientific">Panicum virgatum</name>
    <name type="common">Blackwell switchgrass</name>
    <dbReference type="NCBI Taxonomy" id="38727"/>
    <lineage>
        <taxon>Eukaryota</taxon>
        <taxon>Viridiplantae</taxon>
        <taxon>Streptophyta</taxon>
        <taxon>Embryophyta</taxon>
        <taxon>Tracheophyta</taxon>
        <taxon>Spermatophyta</taxon>
        <taxon>Magnoliopsida</taxon>
        <taxon>Liliopsida</taxon>
        <taxon>Poales</taxon>
        <taxon>Poaceae</taxon>
        <taxon>PACMAD clade</taxon>
        <taxon>Panicoideae</taxon>
        <taxon>Panicodae</taxon>
        <taxon>Paniceae</taxon>
        <taxon>Panicinae</taxon>
        <taxon>Panicum</taxon>
        <taxon>Panicum sect. Hiantes</taxon>
    </lineage>
</organism>
<dbReference type="Proteomes" id="UP000823388">
    <property type="component" value="Chromosome 3N"/>
</dbReference>
<feature type="region of interest" description="Disordered" evidence="1">
    <location>
        <begin position="1"/>
        <end position="83"/>
    </location>
</feature>